<reference evidence="2 3" key="1">
    <citation type="journal article" date="2017" name="ISME J.">
        <title>Energy and carbon metabolisms in a deep terrestrial subsurface fluid microbial community.</title>
        <authorList>
            <person name="Momper L."/>
            <person name="Jungbluth S.P."/>
            <person name="Lee M.D."/>
            <person name="Amend J.P."/>
        </authorList>
    </citation>
    <scope>NUCLEOTIDE SEQUENCE [LARGE SCALE GENOMIC DNA]</scope>
    <source>
        <strain evidence="2">SURF_5</strain>
    </source>
</reference>
<dbReference type="InterPro" id="IPR007383">
    <property type="entry name" value="DUF445"/>
</dbReference>
<evidence type="ECO:0000313" key="2">
    <source>
        <dbReference type="EMBL" id="RJP20403.1"/>
    </source>
</evidence>
<dbReference type="PANTHER" id="PTHR38568:SF1">
    <property type="entry name" value="DUF445 DOMAIN-CONTAINING PROTEIN"/>
    <property type="match status" value="1"/>
</dbReference>
<gene>
    <name evidence="2" type="ORF">C4520_11535</name>
</gene>
<keyword evidence="1" id="KW-0472">Membrane</keyword>
<comment type="caution">
    <text evidence="2">The sequence shown here is derived from an EMBL/GenBank/DDBJ whole genome shotgun (WGS) entry which is preliminary data.</text>
</comment>
<keyword evidence="1" id="KW-0812">Transmembrane</keyword>
<dbReference type="AlphaFoldDB" id="A0A3A4NHV1"/>
<accession>A0A3A4NHV1</accession>
<dbReference type="Proteomes" id="UP000265882">
    <property type="component" value="Unassembled WGS sequence"/>
</dbReference>
<feature type="transmembrane region" description="Helical" evidence="1">
    <location>
        <begin position="36"/>
        <end position="55"/>
    </location>
</feature>
<dbReference type="Pfam" id="PF04286">
    <property type="entry name" value="DUF445"/>
    <property type="match status" value="1"/>
</dbReference>
<evidence type="ECO:0000313" key="3">
    <source>
        <dbReference type="Proteomes" id="UP000265882"/>
    </source>
</evidence>
<feature type="transmembrane region" description="Helical" evidence="1">
    <location>
        <begin position="258"/>
        <end position="279"/>
    </location>
</feature>
<protein>
    <submittedName>
        <fullName evidence="2">DUF445 family protein</fullName>
    </submittedName>
</protein>
<dbReference type="EMBL" id="QZKU01000077">
    <property type="protein sequence ID" value="RJP20403.1"/>
    <property type="molecule type" value="Genomic_DNA"/>
</dbReference>
<evidence type="ECO:0000256" key="1">
    <source>
        <dbReference type="SAM" id="Phobius"/>
    </source>
</evidence>
<sequence>MRNFLSRHLSATAVGGVGFLFFLSWALSLRYARLEIMSAVLLGGFIGGFTNTIAIRMMFERYWYLPGSGVLLKKRDDIIQSLAGTVETHIINPELLHDKLRTAVEKVDACEIRNAVNAAIDEFRDDVLELVNSDKAHGHVIERLESMSGFWGKILNGTGIIHFDSLAHKILDHLDKQVSTFRLTDSMLEGVMERTGSLEQFVFQPNNPVLIKHYQTEDSLATMLLSRLNVKEIVIDKLSAYPAEQVRDIVQEGIREHLAWLEVFGVILGIAFSAIFIGLSKAAALWG</sequence>
<proteinExistence type="predicted"/>
<name>A0A3A4NHV1_ABYX5</name>
<organism evidence="2 3">
    <name type="scientific">Abyssobacteria bacterium (strain SURF_5)</name>
    <dbReference type="NCBI Taxonomy" id="2093360"/>
    <lineage>
        <taxon>Bacteria</taxon>
        <taxon>Pseudomonadati</taxon>
        <taxon>Candidatus Hydrogenedentota</taxon>
        <taxon>Candidatus Abyssobacteria</taxon>
    </lineage>
</organism>
<dbReference type="PANTHER" id="PTHR38568">
    <property type="entry name" value="DUF445 DOMAIN-CONTAINING PROTEIN-RELATED"/>
    <property type="match status" value="1"/>
</dbReference>
<keyword evidence="1" id="KW-1133">Transmembrane helix</keyword>